<protein>
    <submittedName>
        <fullName evidence="1">Uncharacterized protein</fullName>
    </submittedName>
</protein>
<dbReference type="EMBL" id="AP026830">
    <property type="protein sequence ID" value="BDR91808.1"/>
    <property type="molecule type" value="Genomic_DNA"/>
</dbReference>
<accession>A0ABN6SQX8</accession>
<organism evidence="1 2">
    <name type="scientific">Vulcanisaeta souniana JCM 11219</name>
    <dbReference type="NCBI Taxonomy" id="1293586"/>
    <lineage>
        <taxon>Archaea</taxon>
        <taxon>Thermoproteota</taxon>
        <taxon>Thermoprotei</taxon>
        <taxon>Thermoproteales</taxon>
        <taxon>Thermoproteaceae</taxon>
        <taxon>Vulcanisaeta</taxon>
    </lineage>
</organism>
<gene>
    <name evidence="1" type="ORF">Vsou_09010</name>
</gene>
<sequence length="95" mass="10522">MVTTVSGLGSSGGSLTPGEKLIVAREIAKALEFPGIRVGEDDVRRLIRELDNGKIPNLGFRVMAILCPCEDPLLMNYSPSDYESNCREWRMKHEA</sequence>
<keyword evidence="2" id="KW-1185">Reference proteome</keyword>
<evidence type="ECO:0000313" key="2">
    <source>
        <dbReference type="Proteomes" id="UP001060771"/>
    </source>
</evidence>
<evidence type="ECO:0000313" key="1">
    <source>
        <dbReference type="EMBL" id="BDR91808.1"/>
    </source>
</evidence>
<name>A0ABN6SQX8_9CREN</name>
<proteinExistence type="predicted"/>
<reference evidence="2" key="1">
    <citation type="submission" date="2022-09" db="EMBL/GenBank/DDBJ databases">
        <title>Complete genome sequence of Vulcanisaeta souniana.</title>
        <authorList>
            <person name="Kato S."/>
            <person name="Itoh T."/>
            <person name="Ohkuma M."/>
        </authorList>
    </citation>
    <scope>NUCLEOTIDE SEQUENCE [LARGE SCALE GENOMIC DNA]</scope>
    <source>
        <strain evidence="2">JCM 11219</strain>
    </source>
</reference>
<dbReference type="Proteomes" id="UP001060771">
    <property type="component" value="Chromosome"/>
</dbReference>